<dbReference type="PANTHER" id="PTHR44240">
    <property type="entry name" value="DNAJ DOMAIN (PROKARYOTIC HEAT SHOCK PROTEIN)-RELATED"/>
    <property type="match status" value="1"/>
</dbReference>
<feature type="compositionally biased region" description="Polar residues" evidence="1">
    <location>
        <begin position="543"/>
        <end position="560"/>
    </location>
</feature>
<dbReference type="SMART" id="SM00271">
    <property type="entry name" value="DnaJ"/>
    <property type="match status" value="1"/>
</dbReference>
<feature type="region of interest" description="Disordered" evidence="1">
    <location>
        <begin position="1225"/>
        <end position="1388"/>
    </location>
</feature>
<dbReference type="VEuPathDB" id="FungiDB:sscle_09g069040"/>
<feature type="compositionally biased region" description="Polar residues" evidence="1">
    <location>
        <begin position="567"/>
        <end position="589"/>
    </location>
</feature>
<proteinExistence type="predicted"/>
<feature type="region of interest" description="Disordered" evidence="1">
    <location>
        <begin position="705"/>
        <end position="733"/>
    </location>
</feature>
<dbReference type="InterPro" id="IPR001623">
    <property type="entry name" value="DnaJ_domain"/>
</dbReference>
<accession>A0A1D9QAZ2</accession>
<reference evidence="4" key="1">
    <citation type="journal article" date="2017" name="Genome Biol. Evol.">
        <title>The complete genome sequence of the phytopathogenic fungus Sclerotinia sclerotiorum reveals insights into the genome architecture of broad host range pathogens.</title>
        <authorList>
            <person name="Derbyshire M."/>
            <person name="Denton-Giles M."/>
            <person name="Hegedus D."/>
            <person name="Seifbarghy S."/>
            <person name="Rollins J."/>
            <person name="van Kan J."/>
            <person name="Seidl M.F."/>
            <person name="Faino L."/>
            <person name="Mbengue M."/>
            <person name="Navaud O."/>
            <person name="Raffaele S."/>
            <person name="Hammond-Kosack K."/>
            <person name="Heard S."/>
            <person name="Oliver R."/>
        </authorList>
    </citation>
    <scope>NUCLEOTIDE SEQUENCE [LARGE SCALE GENOMIC DNA]</scope>
    <source>
        <strain evidence="4">ATCC 18683 / 1980 / Ss-1</strain>
    </source>
</reference>
<evidence type="ECO:0000313" key="4">
    <source>
        <dbReference type="Proteomes" id="UP000177798"/>
    </source>
</evidence>
<dbReference type="PANTHER" id="PTHR44240:SF10">
    <property type="entry name" value="J DOMAIN-CONTAINING PROTEIN"/>
    <property type="match status" value="1"/>
</dbReference>
<dbReference type="SUPFAM" id="SSF46565">
    <property type="entry name" value="Chaperone J-domain"/>
    <property type="match status" value="1"/>
</dbReference>
<feature type="compositionally biased region" description="Basic and acidic residues" evidence="1">
    <location>
        <begin position="1225"/>
        <end position="1234"/>
    </location>
</feature>
<dbReference type="InterPro" id="IPR052276">
    <property type="entry name" value="Diphthamide-biosynth_chaperone"/>
</dbReference>
<dbReference type="OrthoDB" id="5431013at2759"/>
<dbReference type="Gene3D" id="1.10.287.110">
    <property type="entry name" value="DnaJ domain"/>
    <property type="match status" value="1"/>
</dbReference>
<evidence type="ECO:0000256" key="1">
    <source>
        <dbReference type="SAM" id="MobiDB-lite"/>
    </source>
</evidence>
<dbReference type="Proteomes" id="UP000177798">
    <property type="component" value="Chromosome 9"/>
</dbReference>
<name>A0A1D9QAZ2_SCLS1</name>
<feature type="compositionally biased region" description="Basic and acidic residues" evidence="1">
    <location>
        <begin position="1589"/>
        <end position="1613"/>
    </location>
</feature>
<dbReference type="PROSITE" id="PS50076">
    <property type="entry name" value="DNAJ_2"/>
    <property type="match status" value="1"/>
</dbReference>
<dbReference type="EMBL" id="CP017822">
    <property type="protein sequence ID" value="APA12134.1"/>
    <property type="molecule type" value="Genomic_DNA"/>
</dbReference>
<dbReference type="Pfam" id="PF00226">
    <property type="entry name" value="DnaJ"/>
    <property type="match status" value="1"/>
</dbReference>
<feature type="compositionally biased region" description="Basic and acidic residues" evidence="1">
    <location>
        <begin position="1257"/>
        <end position="1292"/>
    </location>
</feature>
<gene>
    <name evidence="3" type="ORF">sscle_09g069040</name>
</gene>
<feature type="compositionally biased region" description="Basic residues" evidence="1">
    <location>
        <begin position="1357"/>
        <end position="1370"/>
    </location>
</feature>
<dbReference type="CDD" id="cd06257">
    <property type="entry name" value="DnaJ"/>
    <property type="match status" value="1"/>
</dbReference>
<protein>
    <recommendedName>
        <fullName evidence="2">J domain-containing protein</fullName>
    </recommendedName>
</protein>
<evidence type="ECO:0000313" key="3">
    <source>
        <dbReference type="EMBL" id="APA12134.1"/>
    </source>
</evidence>
<organism evidence="3 4">
    <name type="scientific">Sclerotinia sclerotiorum (strain ATCC 18683 / 1980 / Ss-1)</name>
    <name type="common">White mold</name>
    <name type="synonym">Whetzelinia sclerotiorum</name>
    <dbReference type="NCBI Taxonomy" id="665079"/>
    <lineage>
        <taxon>Eukaryota</taxon>
        <taxon>Fungi</taxon>
        <taxon>Dikarya</taxon>
        <taxon>Ascomycota</taxon>
        <taxon>Pezizomycotina</taxon>
        <taxon>Leotiomycetes</taxon>
        <taxon>Helotiales</taxon>
        <taxon>Sclerotiniaceae</taxon>
        <taxon>Sclerotinia</taxon>
    </lineage>
</organism>
<dbReference type="InterPro" id="IPR036869">
    <property type="entry name" value="J_dom_sf"/>
</dbReference>
<evidence type="ECO:0000259" key="2">
    <source>
        <dbReference type="PROSITE" id="PS50076"/>
    </source>
</evidence>
<feature type="region of interest" description="Disordered" evidence="1">
    <location>
        <begin position="1579"/>
        <end position="1625"/>
    </location>
</feature>
<feature type="region of interest" description="Disordered" evidence="1">
    <location>
        <begin position="423"/>
        <end position="590"/>
    </location>
</feature>
<feature type="compositionally biased region" description="Basic and acidic residues" evidence="1">
    <location>
        <begin position="525"/>
        <end position="535"/>
    </location>
</feature>
<sequence length="1752" mass="196940">MDPVTILGAASSAIGIASFGLQLVQVLTKYTTDAGAAAQNLNAALTNIRAASISIEHINHFLKEESERSKLRQRATLNTAGIRQIQYITDECLKVFWRVEAWVLDKDDSNELELRIANRLNEYKEDLKFGIGKPSQFLKVDEALAKVRKLRESRFSRYISALQPHRLDQYSRELHGLQASLSLLLIVINISTELRSGSAVKNTMDTQAYDTTPQNIERLPFNLHPEPRRIDEMNHGFYSTVNEYDTQYMNSRFIQPIGRTQFIPVTSGLQYIGNPYTQSPQSYVQQPDVYRRENPRLRRFVPPAVPDDPLRSSISEASRSYIKEQELNCRNTDGQQRDLTAPEHVIPSGDATINAAQSHMAHFDAKATQKPGVLDDLDACDTNIYPDYSTMVEKPEEVDNLSIVAQQSQKNFADFEHVGSDGKLRGNLDGKAQYPKTRECGNTKPGQTTPLMPPKAPSSESPGIMPASLSQASSTECKPHRPQISKVARPDIHMNNLTKRHKPSDLRHELNTAAPSYISLQAKRPKSEAPLDPKLEVPGSDYPKNNITSSNSNNPGNLNDSTHRTDNVATSQKQSSGFVINGQNQSRKLNPQPVRFDFSFEDLAEAQTRVVDEPENPIVPQVTLNDEPPRGNPEEIAQIVTNKLLVALPAIIPSQSQLGAVLNQPEHNIHENCAVKKDDIPKERKKLFTPVVERFSENINREPQIETTCRSPPSNLPVSPTVSSLTNCHSQPTRNEDFIKRSSMRGSNRDIFKPTSSTLLNSNHPTINYSPLSNNLTPCEDKTLDFQSNQSSVDSYSNHKSSKSGGLKGIFRGSHFTDDDIDRMVPEGTFMTAFFIKGHNYQQIPTVENFKLRKTEIERMLSKTPQQNWWKEFCFLEPAETDNLTQILKPQHNYRRELISLREIKKSPSRLWWRSEKGHIAIIITKPLAHLDTAPNSGLDFRYTPTRATASSSGKGVTFNSHVFEDIILRAMEAGDSLYCAYTIHPRIREHLHQSPDWVNTHITKQHFSKRHIFRRILELSTTDTKVVEKILDLTVLQQEQVQLIVNSENEVNGGIAWTLAQLEVVDGQYHSPGSDGTESITVYLVGSSKLETDLTVKSDKSGRSISPSATLDDIGADDIRVTPNTKFTDFTTPLKPSQRIYPEFSSRGTKNTEPGFMNSPNHERESHNHYVSLQIPTYASAATIRDAYLSLYKTSHPILHPTDYSAGQRFVAITEAYETLGTARTREAYDRKHGFNQPPLERQPIDPKKNAYPAVKLKESASQHGNHRENYAPSKSKYDGRRAPDFVDHGRSPLRAGHRASEAIESDVSSSSDYQFSPRRAHEVGRRSYRRFPQRPINPFLPRSRNPSYDELPKLSRSRRYSSYNRHRSPSVESDSSTDEPRRTSVDGDISLDINITRASTYHPSILSFGSGISPSPRIDLSFDDLKQPSPLRTSVHGVLSAHSSAERALVNDGRPSSTSARKAFPVARTVTENVNRQKRYASNNPGVRSSRYGENYNDWSKTCKKIQPSPPSPEPRPTSYFLPSHIFTQEPVIPFDRRPAYYPDHYDGRSYNPHDLLGSEHAGEDILQQLLLKWTPAGEESDPASKQSEEVNIAHDPESENENKQPVEKQSKGKGPQQQPCDEIVGGSAELKRLVDGDQNERHCHSRYKRPKFCKYTSGSIHSSISTTNTPPSHVSSSKDTTLEVEVHIPDHLNAAQQPIQKEMEGRIDTPDTVKAIGRRPMATVEDDVGDSADFKNPSMFPRRAMTTMF</sequence>
<feature type="domain" description="J" evidence="2">
    <location>
        <begin position="1169"/>
        <end position="1234"/>
    </location>
</feature>